<dbReference type="Proteomes" id="UP001444661">
    <property type="component" value="Unassembled WGS sequence"/>
</dbReference>
<name>A0ABR1T0R4_9PEZI</name>
<keyword evidence="2" id="KW-1185">Reference proteome</keyword>
<evidence type="ECO:0000313" key="1">
    <source>
        <dbReference type="EMBL" id="KAK8039545.1"/>
    </source>
</evidence>
<evidence type="ECO:0000313" key="2">
    <source>
        <dbReference type="Proteomes" id="UP001444661"/>
    </source>
</evidence>
<gene>
    <name evidence="1" type="ORF">PG993_007956</name>
</gene>
<sequence length="398" mass="45651">MFRMANETKYCTECQARHPLIMFSHKQREVESGAICIMAEGGVAICPHHTVSLRQLREWRYVIRSDKHQTPPWLLRCDLCFQELDEPLRSSAVQPSATCLLPEVIKLPDRLEGTATQGALCVQWTMPLGIKAKAAVAAGATTLLYNRRERDSHGAEKIEEALSRASEAGYNSLLCPHISFDDLRVFHAFAGIAYEVVYDFKKGHVWQSELDPTEGFVQRSNNPHVSTSSWLDGPCRVCSPIMSGFRPYLDEPQRYEYLWIVGKRGLSLQRQLKLPVPDLSAPWSDLHDVWLQMLDPTSYGLTTDKDLQHITWCPDNRCANGRSWATHQKHLDIITEHFKARLSMPLPSYSRIGCFLPVFGYGYEKNNFVEQKHQPHTYRGLRFLPIPKPEWMRYLPDP</sequence>
<proteinExistence type="predicted"/>
<dbReference type="EMBL" id="JAQQWK010000006">
    <property type="protein sequence ID" value="KAK8039545.1"/>
    <property type="molecule type" value="Genomic_DNA"/>
</dbReference>
<accession>A0ABR1T0R4</accession>
<reference evidence="1 2" key="1">
    <citation type="submission" date="2023-01" db="EMBL/GenBank/DDBJ databases">
        <title>Analysis of 21 Apiospora genomes using comparative genomics revels a genus with tremendous synthesis potential of carbohydrate active enzymes and secondary metabolites.</title>
        <authorList>
            <person name="Sorensen T."/>
        </authorList>
    </citation>
    <scope>NUCLEOTIDE SEQUENCE [LARGE SCALE GENOMIC DNA]</scope>
    <source>
        <strain evidence="1 2">CBS 33761</strain>
    </source>
</reference>
<protein>
    <submittedName>
        <fullName evidence="1">Uncharacterized protein</fullName>
    </submittedName>
</protein>
<organism evidence="1 2">
    <name type="scientific">Apiospora rasikravindrae</name>
    <dbReference type="NCBI Taxonomy" id="990691"/>
    <lineage>
        <taxon>Eukaryota</taxon>
        <taxon>Fungi</taxon>
        <taxon>Dikarya</taxon>
        <taxon>Ascomycota</taxon>
        <taxon>Pezizomycotina</taxon>
        <taxon>Sordariomycetes</taxon>
        <taxon>Xylariomycetidae</taxon>
        <taxon>Amphisphaeriales</taxon>
        <taxon>Apiosporaceae</taxon>
        <taxon>Apiospora</taxon>
    </lineage>
</organism>
<comment type="caution">
    <text evidence="1">The sequence shown here is derived from an EMBL/GenBank/DDBJ whole genome shotgun (WGS) entry which is preliminary data.</text>
</comment>